<evidence type="ECO:0000313" key="4">
    <source>
        <dbReference type="Proteomes" id="UP001172684"/>
    </source>
</evidence>
<dbReference type="EMBL" id="JAPDRL010000058">
    <property type="protein sequence ID" value="KAJ9661340.1"/>
    <property type="molecule type" value="Genomic_DNA"/>
</dbReference>
<keyword evidence="2" id="KW-1133">Transmembrane helix</keyword>
<feature type="compositionally biased region" description="Basic and acidic residues" evidence="1">
    <location>
        <begin position="774"/>
        <end position="800"/>
    </location>
</feature>
<feature type="compositionally biased region" description="Basic and acidic residues" evidence="1">
    <location>
        <begin position="753"/>
        <end position="766"/>
    </location>
</feature>
<protein>
    <submittedName>
        <fullName evidence="3">Uncharacterized protein</fullName>
    </submittedName>
</protein>
<feature type="compositionally biased region" description="Polar residues" evidence="1">
    <location>
        <begin position="963"/>
        <end position="981"/>
    </location>
</feature>
<dbReference type="Proteomes" id="UP001172684">
    <property type="component" value="Unassembled WGS sequence"/>
</dbReference>
<feature type="compositionally biased region" description="Basic and acidic residues" evidence="1">
    <location>
        <begin position="628"/>
        <end position="637"/>
    </location>
</feature>
<feature type="region of interest" description="Disordered" evidence="1">
    <location>
        <begin position="121"/>
        <end position="165"/>
    </location>
</feature>
<feature type="compositionally biased region" description="Basic residues" evidence="1">
    <location>
        <begin position="863"/>
        <end position="873"/>
    </location>
</feature>
<feature type="compositionally biased region" description="Polar residues" evidence="1">
    <location>
        <begin position="942"/>
        <end position="954"/>
    </location>
</feature>
<feature type="region of interest" description="Disordered" evidence="1">
    <location>
        <begin position="421"/>
        <end position="442"/>
    </location>
</feature>
<feature type="compositionally biased region" description="Basic and acidic residues" evidence="1">
    <location>
        <begin position="482"/>
        <end position="494"/>
    </location>
</feature>
<reference evidence="3" key="1">
    <citation type="submission" date="2022-10" db="EMBL/GenBank/DDBJ databases">
        <title>Culturing micro-colonial fungi from biological soil crusts in the Mojave desert and describing Neophaeococcomyces mojavensis, and introducing the new genera and species Taxawa tesnikishii.</title>
        <authorList>
            <person name="Kurbessoian T."/>
            <person name="Stajich J.E."/>
        </authorList>
    </citation>
    <scope>NUCLEOTIDE SEQUENCE</scope>
    <source>
        <strain evidence="3">TK_1</strain>
    </source>
</reference>
<keyword evidence="4" id="KW-1185">Reference proteome</keyword>
<accession>A0ABQ9NN91</accession>
<gene>
    <name evidence="3" type="ORF">H2201_006532</name>
</gene>
<feature type="compositionally biased region" description="Polar residues" evidence="1">
    <location>
        <begin position="641"/>
        <end position="651"/>
    </location>
</feature>
<feature type="region of interest" description="Disordered" evidence="1">
    <location>
        <begin position="827"/>
        <end position="1033"/>
    </location>
</feature>
<comment type="caution">
    <text evidence="3">The sequence shown here is derived from an EMBL/GenBank/DDBJ whole genome shotgun (WGS) entry which is preliminary data.</text>
</comment>
<proteinExistence type="predicted"/>
<feature type="compositionally biased region" description="Low complexity" evidence="1">
    <location>
        <begin position="149"/>
        <end position="158"/>
    </location>
</feature>
<feature type="region of interest" description="Disordered" evidence="1">
    <location>
        <begin position="238"/>
        <end position="268"/>
    </location>
</feature>
<dbReference type="PANTHER" id="PTHR38426">
    <property type="entry name" value="MAINTENANCE OF TELOMERE CAPPING PROTEIN 4"/>
    <property type="match status" value="1"/>
</dbReference>
<feature type="compositionally biased region" description="Polar residues" evidence="1">
    <location>
        <begin position="76"/>
        <end position="86"/>
    </location>
</feature>
<feature type="compositionally biased region" description="Polar residues" evidence="1">
    <location>
        <begin position="127"/>
        <end position="141"/>
    </location>
</feature>
<feature type="compositionally biased region" description="Basic residues" evidence="1">
    <location>
        <begin position="703"/>
        <end position="712"/>
    </location>
</feature>
<evidence type="ECO:0000256" key="2">
    <source>
        <dbReference type="SAM" id="Phobius"/>
    </source>
</evidence>
<keyword evidence="2" id="KW-0472">Membrane</keyword>
<feature type="compositionally biased region" description="Basic and acidic residues" evidence="1">
    <location>
        <begin position="829"/>
        <end position="840"/>
    </location>
</feature>
<name>A0ABQ9NN91_9PEZI</name>
<feature type="compositionally biased region" description="Basic and acidic residues" evidence="1">
    <location>
        <begin position="718"/>
        <end position="728"/>
    </location>
</feature>
<feature type="transmembrane region" description="Helical" evidence="2">
    <location>
        <begin position="1195"/>
        <end position="1218"/>
    </location>
</feature>
<feature type="compositionally biased region" description="Polar residues" evidence="1">
    <location>
        <begin position="898"/>
        <end position="912"/>
    </location>
</feature>
<sequence>MPEADSEHPLSSGALEDNLVAEQDFAIRRHRPRRSGGFLLEPTLAPSAESEIIERTPRFHGEDRKGKRKAEEPAANRNSARSTRYDSAQHAADDAIVPARNPTIAVADNDERAADGIAKENRALLDGQTTPRLSNDTSTLLPRTRDRSSAASTSDSPSSGGGIDPAQIVTMALNLSESRRRHLSAGYLVAPPVPSTRRVTSAGLPLGTASPQLHGGYQNYGAGGSLRAHLQQQRRISRNLSPLTGRSSPRSRHVSRSAAPSTEQSDLLLPTPNYGYKFSAATLARAEKARTAIELSVEYRRLLNLLPPLKPDSTAPGNYRTSASSVPGSGAVHLYQIPSFTGDRYKLGRTYNPLQYLRNRRLRARVGRPLNPGKEEFNDTERVRAWIDTVQRISGHEGYREQDGVNLPKYSDQFPVAGVQPESEIGHRRAGTASSNTKRPRMDWHFTPSGLLADVVWLEQGDNKGLIESRHSYKIFPNLEPRQGKESAPEPEMKRHSRVESVASITRSDLGTADNSDEENHRGRKRRHLLPILGDKSIKRAWRASRTRSGSASGLSSSDGDDSSRPRGRKLRQAPTTDDENTGPLEKYLNDIPVSDPKDDEMSSPSILSPDTPDKWGHGYTALSGDRINPERKESKDFAASNESQQVTSGLAASGKPTLNGRPKEPRVSFDGFGSTAPNSPSIDKFVVQITPDPTPPSSRKPSPTRKSHKSKLSIFRSDTDKKDKDTSAVDAAATIDQNDHDSSPAPSADAENQNRRSIDRPHVVESVKNPPTHRRDESRNSLRRAETRTAKDGRARKEPGSAVSRFFKGGRLGEIVRSESAKVGGFIWRKETLGDDQRSVKSFSDASDSSETEDEGPDARRMKQRPKTHKRTVTIDDTLETDPKYQRVNLPSFKPFSATQVKEAQSNTANGTDDPVHRQQLELKERNRSSRFNRLAPPKINISTASTPNLSRQNTDDRRGSYASSTQSRRQPTGRLTVNYTKAGRDSPPSSLKLDRQRSPSRPPTNSKRHWSISDPSQHQRRHSSTTIEPSATLATDLSRTRALLLSTGIKAHTIHLLANSPRSPPSPFLLKAAAAALATLGPVPRNEEHVLAAKLLSSAIEAEIQGLQASAADFRAQTTALHSALSDLRQSCEEELTPRVRGCADEADEVTRRLTQEMPLAVKEVSDRIDLMLRTRRRRTRWVRRVGWKVLELAVLGAMWGVWAVVVVVRLVLAVVRAPVRAVRWALWL</sequence>
<evidence type="ECO:0000313" key="3">
    <source>
        <dbReference type="EMBL" id="KAJ9661340.1"/>
    </source>
</evidence>
<feature type="compositionally biased region" description="Basic and acidic residues" evidence="1">
    <location>
        <begin position="915"/>
        <end position="929"/>
    </location>
</feature>
<dbReference type="InterPro" id="IPR038769">
    <property type="entry name" value="MTC4"/>
</dbReference>
<keyword evidence="2" id="KW-0812">Transmembrane</keyword>
<dbReference type="PANTHER" id="PTHR38426:SF1">
    <property type="entry name" value="MAINTENANCE OF TELOMERE CAPPING PROTEIN 4"/>
    <property type="match status" value="1"/>
</dbReference>
<feature type="compositionally biased region" description="Low complexity" evidence="1">
    <location>
        <begin position="547"/>
        <end position="558"/>
    </location>
</feature>
<feature type="region of interest" description="Disordered" evidence="1">
    <location>
        <begin position="28"/>
        <end position="101"/>
    </location>
</feature>
<organism evidence="3 4">
    <name type="scientific">Coniosporium apollinis</name>
    <dbReference type="NCBI Taxonomy" id="61459"/>
    <lineage>
        <taxon>Eukaryota</taxon>
        <taxon>Fungi</taxon>
        <taxon>Dikarya</taxon>
        <taxon>Ascomycota</taxon>
        <taxon>Pezizomycotina</taxon>
        <taxon>Dothideomycetes</taxon>
        <taxon>Dothideomycetes incertae sedis</taxon>
        <taxon>Coniosporium</taxon>
    </lineage>
</organism>
<feature type="compositionally biased region" description="Basic and acidic residues" evidence="1">
    <location>
        <begin position="52"/>
        <end position="74"/>
    </location>
</feature>
<feature type="region of interest" description="Disordered" evidence="1">
    <location>
        <begin position="478"/>
        <end position="809"/>
    </location>
</feature>
<evidence type="ECO:0000256" key="1">
    <source>
        <dbReference type="SAM" id="MobiDB-lite"/>
    </source>
</evidence>